<dbReference type="GO" id="GO:0005840">
    <property type="term" value="C:ribosome"/>
    <property type="evidence" value="ECO:0007669"/>
    <property type="project" value="UniProtKB-KW"/>
</dbReference>
<dbReference type="EMBL" id="AF034976">
    <property type="protein sequence ID" value="AAC23955.1"/>
    <property type="molecule type" value="Genomic_DNA"/>
</dbReference>
<dbReference type="EMBL" id="AJ277126">
    <property type="protein sequence ID" value="CAC50861.1"/>
    <property type="molecule type" value="Genomic_DNA"/>
</dbReference>
<sequence length="69" mass="8035">MLKKKIIKYNIFGNVLSDGSFHFCLLTNSYLKESLNYKSVDILNHPVWTGKRQKEQTEISLFIGRLTSK</sequence>
<reference evidence="1" key="2">
    <citation type="journal article" date="1998" name="J. Mol. Biol.">
        <title>Witnessing the evolution of transcription in mitochondria: the mitochondrial genome of the primitive brown alga Pylaiella littoralis (L.) Kjellm. Encodes a T7-like RNA polymerase.</title>
        <authorList>
            <person name="Rousvoal S."/>
            <person name="Oudot M."/>
            <person name="Fontaine J."/>
            <person name="Kloareg B."/>
            <person name="Goer S.L."/>
        </authorList>
    </citation>
    <scope>NUCLEOTIDE SEQUENCE</scope>
    <source>
        <strain evidence="1">Roscoff</strain>
    </source>
</reference>
<protein>
    <submittedName>
        <fullName evidence="1">Ribosomal protein L31</fullName>
    </submittedName>
</protein>
<keyword evidence="1" id="KW-0496">Mitochondrion</keyword>
<geneLocation type="mitochondrion" evidence="1"/>
<keyword evidence="1" id="KW-0687">Ribonucleoprotein</keyword>
<accession>O78797</accession>
<reference evidence="2" key="3">
    <citation type="journal article" date="2001" name="J. Mol. Evol.">
        <title>The complete sequence of a brown algal mitochondrial genome, the ectocarpale Pylaiella littoralis (L.) Kjellm.</title>
        <authorList>
            <person name="Oudot M.P."/>
            <person name="Fontaine J.M."/>
            <person name="Rousvoal S."/>
            <person name="Kloareg B."/>
            <person name="Loiseaux-de Goer S."/>
        </authorList>
    </citation>
    <scope>NUCLEOTIDE SEQUENCE</scope>
</reference>
<dbReference type="GeneID" id="803750"/>
<keyword evidence="1" id="KW-0689">Ribosomal protein</keyword>
<evidence type="ECO:0000313" key="2">
    <source>
        <dbReference type="EMBL" id="CAC50861.1"/>
    </source>
</evidence>
<gene>
    <name evidence="1" type="primary">rpl31</name>
</gene>
<name>O78797_PYLLI</name>
<proteinExistence type="predicted"/>
<dbReference type="AlphaFoldDB" id="O78797"/>
<dbReference type="RefSeq" id="NP_150420.1">
    <property type="nucleotide sequence ID" value="NC_003055.1"/>
</dbReference>
<dbReference type="PIR" id="T09466">
    <property type="entry name" value="T09466"/>
</dbReference>
<evidence type="ECO:0000313" key="1">
    <source>
        <dbReference type="EMBL" id="AAC23955.1"/>
    </source>
</evidence>
<organism evidence="1">
    <name type="scientific">Pylaiella littoralis</name>
    <name type="common">Seaweed</name>
    <name type="synonym">Conferva littoralis</name>
    <dbReference type="NCBI Taxonomy" id="2885"/>
    <lineage>
        <taxon>Eukaryota</taxon>
        <taxon>Sar</taxon>
        <taxon>Stramenopiles</taxon>
        <taxon>Ochrophyta</taxon>
        <taxon>PX clade</taxon>
        <taxon>Phaeophyceae</taxon>
        <taxon>Ectocarpales</taxon>
        <taxon>Acinetosporaceae</taxon>
        <taxon>Pylaiella</taxon>
    </lineage>
</organism>
<reference evidence="1" key="1">
    <citation type="submission" date="1997-11" db="EMBL/GenBank/DDBJ databases">
        <authorList>
            <person name="Oudot M.-P."/>
            <person name="Rousvoal S."/>
            <person name="Loiseaux-de Goer S."/>
        </authorList>
    </citation>
    <scope>NUCLEOTIDE SEQUENCE</scope>
    <source>
        <strain evidence="1">Roscoff</strain>
    </source>
</reference>